<feature type="domain" description="Carbamoyltransferase" evidence="2">
    <location>
        <begin position="77"/>
        <end position="286"/>
    </location>
</feature>
<evidence type="ECO:0000259" key="3">
    <source>
        <dbReference type="Pfam" id="PF16861"/>
    </source>
</evidence>
<evidence type="ECO:0000256" key="1">
    <source>
        <dbReference type="ARBA" id="ARBA00006129"/>
    </source>
</evidence>
<dbReference type="InterPro" id="IPR038152">
    <property type="entry name" value="Carbam_trans_C_sf"/>
</dbReference>
<evidence type="ECO:0000259" key="2">
    <source>
        <dbReference type="Pfam" id="PF02543"/>
    </source>
</evidence>
<evidence type="ECO:0008006" key="5">
    <source>
        <dbReference type="Google" id="ProtNLM"/>
    </source>
</evidence>
<feature type="non-terminal residue" evidence="4">
    <location>
        <position position="386"/>
    </location>
</feature>
<dbReference type="Gene3D" id="3.30.420.40">
    <property type="match status" value="1"/>
</dbReference>
<dbReference type="InterPro" id="IPR043129">
    <property type="entry name" value="ATPase_NBD"/>
</dbReference>
<evidence type="ECO:0000313" key="4">
    <source>
        <dbReference type="EMBL" id="SVA85808.1"/>
    </source>
</evidence>
<feature type="domain" description="Carbamoyltransferase C-terminal" evidence="3">
    <location>
        <begin position="312"/>
        <end position="375"/>
    </location>
</feature>
<feature type="non-terminal residue" evidence="4">
    <location>
        <position position="1"/>
    </location>
</feature>
<gene>
    <name evidence="4" type="ORF">METZ01_LOCUS138662</name>
</gene>
<dbReference type="InterPro" id="IPR003696">
    <property type="entry name" value="Carbtransf_dom"/>
</dbReference>
<dbReference type="SUPFAM" id="SSF53067">
    <property type="entry name" value="Actin-like ATPase domain"/>
    <property type="match status" value="1"/>
</dbReference>
<sequence>VSILGISALHHDSAVCLINKEQIVFASGEERFSRIKNDSKWPINSIKYILNTYGQPSDIVFYDKLTFIKRREIKNLIKTSGLSTKNIWFIEHHNSHAYSAIYTAPWSHYEPCGVMVVDTIGGKKATSLGYWDGKTLYWIKTFLYPNSLGLFYSSITRLIGFNSNIDESKTMSAAAFGEPKWQEYMERYLINIENNNYTCLEDFERGLGFGVLDFDIASSAQKVLEKILINLATWLAKEIKLTKLVYSGGVALNCVANTRIIEKTPFKQIWVPPAAGDAGGALGGAIKFVHADWKDAYLGYDAGNELDPNEVANKIIGGEIVPVIRGRAEWGPRALGNRSFLALPSKINSMRLHDIKGRTKDRWRPWAPICLKSIASSSSIPPACKA</sequence>
<dbReference type="Gene3D" id="3.90.870.20">
    <property type="entry name" value="Carbamoyltransferase, C-terminal domain"/>
    <property type="match status" value="1"/>
</dbReference>
<dbReference type="GO" id="GO:0003824">
    <property type="term" value="F:catalytic activity"/>
    <property type="evidence" value="ECO:0007669"/>
    <property type="project" value="InterPro"/>
</dbReference>
<dbReference type="CDD" id="cd24098">
    <property type="entry name" value="ASKHA_NBD_TobZ_N"/>
    <property type="match status" value="1"/>
</dbReference>
<proteinExistence type="inferred from homology"/>
<dbReference type="PANTHER" id="PTHR34847">
    <property type="entry name" value="NODULATION PROTEIN U"/>
    <property type="match status" value="1"/>
</dbReference>
<dbReference type="PANTHER" id="PTHR34847:SF1">
    <property type="entry name" value="NODULATION PROTEIN U"/>
    <property type="match status" value="1"/>
</dbReference>
<comment type="similarity">
    <text evidence="1">Belongs to the NodU/CmcH family.</text>
</comment>
<dbReference type="EMBL" id="UINC01020430">
    <property type="protein sequence ID" value="SVA85808.1"/>
    <property type="molecule type" value="Genomic_DNA"/>
</dbReference>
<dbReference type="AlphaFoldDB" id="A0A381Z969"/>
<organism evidence="4">
    <name type="scientific">marine metagenome</name>
    <dbReference type="NCBI Taxonomy" id="408172"/>
    <lineage>
        <taxon>unclassified sequences</taxon>
        <taxon>metagenomes</taxon>
        <taxon>ecological metagenomes</taxon>
    </lineage>
</organism>
<accession>A0A381Z969</accession>
<dbReference type="Pfam" id="PF02543">
    <property type="entry name" value="Carbam_trans_N"/>
    <property type="match status" value="2"/>
</dbReference>
<protein>
    <recommendedName>
        <fullName evidence="5">Carbamoyltransferase domain-containing protein</fullName>
    </recommendedName>
</protein>
<dbReference type="Pfam" id="PF16861">
    <property type="entry name" value="Carbam_trans_C"/>
    <property type="match status" value="1"/>
</dbReference>
<dbReference type="InterPro" id="IPR051338">
    <property type="entry name" value="NodU/CmcH_Carbamoyltrnsfr"/>
</dbReference>
<feature type="domain" description="Carbamoyltransferase" evidence="2">
    <location>
        <begin position="3"/>
        <end position="59"/>
    </location>
</feature>
<name>A0A381Z969_9ZZZZ</name>
<dbReference type="InterPro" id="IPR031730">
    <property type="entry name" value="Carbam_trans_C"/>
</dbReference>
<reference evidence="4" key="1">
    <citation type="submission" date="2018-05" db="EMBL/GenBank/DDBJ databases">
        <authorList>
            <person name="Lanie J.A."/>
            <person name="Ng W.-L."/>
            <person name="Kazmierczak K.M."/>
            <person name="Andrzejewski T.M."/>
            <person name="Davidsen T.M."/>
            <person name="Wayne K.J."/>
            <person name="Tettelin H."/>
            <person name="Glass J.I."/>
            <person name="Rusch D."/>
            <person name="Podicherti R."/>
            <person name="Tsui H.-C.T."/>
            <person name="Winkler M.E."/>
        </authorList>
    </citation>
    <scope>NUCLEOTIDE SEQUENCE</scope>
</reference>